<evidence type="ECO:0000313" key="5">
    <source>
        <dbReference type="Proteomes" id="UP000185183"/>
    </source>
</evidence>
<dbReference type="Proteomes" id="UP000185183">
    <property type="component" value="Unassembled WGS sequence"/>
</dbReference>
<dbReference type="Gene3D" id="1.10.357.10">
    <property type="entry name" value="Tetracycline Repressor, domain 2"/>
    <property type="match status" value="1"/>
</dbReference>
<protein>
    <submittedName>
        <fullName evidence="4">TetR family transcriptional regulator</fullName>
    </submittedName>
</protein>
<keyword evidence="1 2" id="KW-0238">DNA-binding</keyword>
<evidence type="ECO:0000313" key="4">
    <source>
        <dbReference type="EMBL" id="SHX45888.1"/>
    </source>
</evidence>
<proteinExistence type="predicted"/>
<dbReference type="AlphaFoldDB" id="A0A9Q7WJ91"/>
<dbReference type="InterPro" id="IPR009057">
    <property type="entry name" value="Homeodomain-like_sf"/>
</dbReference>
<accession>A0A9Q7WJ91</accession>
<name>A0A9Q7WJ91_9MYCO</name>
<dbReference type="Pfam" id="PF00440">
    <property type="entry name" value="TetR_N"/>
    <property type="match status" value="1"/>
</dbReference>
<dbReference type="PROSITE" id="PS50977">
    <property type="entry name" value="HTH_TETR_2"/>
    <property type="match status" value="1"/>
</dbReference>
<evidence type="ECO:0000259" key="3">
    <source>
        <dbReference type="PROSITE" id="PS50977"/>
    </source>
</evidence>
<organism evidence="4 5">
    <name type="scientific">Mycobacteroides abscessus subsp. bolletii</name>
    <dbReference type="NCBI Taxonomy" id="319705"/>
    <lineage>
        <taxon>Bacteria</taxon>
        <taxon>Bacillati</taxon>
        <taxon>Actinomycetota</taxon>
        <taxon>Actinomycetes</taxon>
        <taxon>Mycobacteriales</taxon>
        <taxon>Mycobacteriaceae</taxon>
        <taxon>Mycobacteroides</taxon>
        <taxon>Mycobacteroides abscessus</taxon>
    </lineage>
</organism>
<feature type="DNA-binding region" description="H-T-H motif" evidence="2">
    <location>
        <begin position="48"/>
        <end position="67"/>
    </location>
</feature>
<evidence type="ECO:0000256" key="2">
    <source>
        <dbReference type="PROSITE-ProRule" id="PRU00335"/>
    </source>
</evidence>
<evidence type="ECO:0000256" key="1">
    <source>
        <dbReference type="ARBA" id="ARBA00023125"/>
    </source>
</evidence>
<dbReference type="SUPFAM" id="SSF46689">
    <property type="entry name" value="Homeodomain-like"/>
    <property type="match status" value="1"/>
</dbReference>
<dbReference type="GO" id="GO:0003677">
    <property type="term" value="F:DNA binding"/>
    <property type="evidence" value="ECO:0007669"/>
    <property type="project" value="UniProtKB-UniRule"/>
</dbReference>
<dbReference type="InterPro" id="IPR001647">
    <property type="entry name" value="HTH_TetR"/>
</dbReference>
<feature type="domain" description="HTH tetR-type" evidence="3">
    <location>
        <begin position="25"/>
        <end position="85"/>
    </location>
</feature>
<dbReference type="EMBL" id="FSFA01000003">
    <property type="protein sequence ID" value="SHX45888.1"/>
    <property type="molecule type" value="Genomic_DNA"/>
</dbReference>
<gene>
    <name evidence="4" type="ORF">SAMEA2275694_02768</name>
</gene>
<sequence length="209" mass="23281">MTQLPSEPTLSQIRRFIYGCDMTEKVSRDDYFTAAFGLLAAGGKSALTTTAVCRRIGVTTGSLYHHFGSGAAFYRAVIDYWENDVTVAQRRRVDAIADPRERLATLEQAAREADHEVEKAIRSWAMADRYVAAAQQRVDQVRHEHLTKHYIEAGFTPARADTLARIGFSILVGAQQFGTRVDHKRLNSALDEYSAWVNSSVSAEVTTSH</sequence>
<reference evidence="4 5" key="1">
    <citation type="submission" date="2016-11" db="EMBL/GenBank/DDBJ databases">
        <authorList>
            <consortium name="Pathogen Informatics"/>
        </authorList>
    </citation>
    <scope>NUCLEOTIDE SEQUENCE [LARGE SCALE GENOMIC DNA]</scope>
    <source>
        <strain evidence="4 5">968</strain>
    </source>
</reference>
<comment type="caution">
    <text evidence="4">The sequence shown here is derived from an EMBL/GenBank/DDBJ whole genome shotgun (WGS) entry which is preliminary data.</text>
</comment>